<dbReference type="EnsemblMetazoa" id="BGLB025265-RA">
    <property type="protein sequence ID" value="BGLB025265-PA"/>
    <property type="gene ID" value="BGLB025265"/>
</dbReference>
<feature type="region of interest" description="Disordered" evidence="1">
    <location>
        <begin position="48"/>
        <end position="74"/>
    </location>
</feature>
<keyword evidence="2" id="KW-0812">Transmembrane</keyword>
<dbReference type="VEuPathDB" id="VectorBase:BGLB025265"/>
<dbReference type="Proteomes" id="UP000076420">
    <property type="component" value="Unassembled WGS sequence"/>
</dbReference>
<protein>
    <submittedName>
        <fullName evidence="3">Uncharacterized protein</fullName>
    </submittedName>
</protein>
<evidence type="ECO:0000313" key="3">
    <source>
        <dbReference type="EnsemblMetazoa" id="BGLB025265-PA"/>
    </source>
</evidence>
<organism evidence="3 4">
    <name type="scientific">Biomphalaria glabrata</name>
    <name type="common">Bloodfluke planorb</name>
    <name type="synonym">Freshwater snail</name>
    <dbReference type="NCBI Taxonomy" id="6526"/>
    <lineage>
        <taxon>Eukaryota</taxon>
        <taxon>Metazoa</taxon>
        <taxon>Spiralia</taxon>
        <taxon>Lophotrochozoa</taxon>
        <taxon>Mollusca</taxon>
        <taxon>Gastropoda</taxon>
        <taxon>Heterobranchia</taxon>
        <taxon>Euthyneura</taxon>
        <taxon>Panpulmonata</taxon>
        <taxon>Hygrophila</taxon>
        <taxon>Lymnaeoidea</taxon>
        <taxon>Planorbidae</taxon>
        <taxon>Biomphalaria</taxon>
    </lineage>
</organism>
<evidence type="ECO:0000313" key="4">
    <source>
        <dbReference type="Proteomes" id="UP000076420"/>
    </source>
</evidence>
<sequence length="102" mass="11972">MWDYTEFKVFFGLLMGLIGLLVLLLFIAVAYYCLKNICVRPVHPPQQQVQQYRPNPQRSFPPSEHSTFTRSDPPVNTRWENIAWKGDDVPGSLPKDHLYHYH</sequence>
<dbReference type="KEGG" id="bgt:106057098"/>
<name>A0A2C9KZM0_BIOGL</name>
<dbReference type="VEuPathDB" id="VectorBase:BGLAX_028323"/>
<evidence type="ECO:0000256" key="2">
    <source>
        <dbReference type="SAM" id="Phobius"/>
    </source>
</evidence>
<accession>A0A2C9KZM0</accession>
<feature type="compositionally biased region" description="Low complexity" evidence="1">
    <location>
        <begin position="48"/>
        <end position="58"/>
    </location>
</feature>
<reference evidence="3" key="1">
    <citation type="submission" date="2020-05" db="UniProtKB">
        <authorList>
            <consortium name="EnsemblMetazoa"/>
        </authorList>
    </citation>
    <scope>IDENTIFICATION</scope>
    <source>
        <strain evidence="3">BB02</strain>
    </source>
</reference>
<evidence type="ECO:0000256" key="1">
    <source>
        <dbReference type="SAM" id="MobiDB-lite"/>
    </source>
</evidence>
<proteinExistence type="predicted"/>
<gene>
    <name evidence="3" type="primary">106057098</name>
</gene>
<dbReference type="AlphaFoldDB" id="A0A2C9KZM0"/>
<feature type="transmembrane region" description="Helical" evidence="2">
    <location>
        <begin position="12"/>
        <end position="34"/>
    </location>
</feature>
<keyword evidence="2" id="KW-0472">Membrane</keyword>
<keyword evidence="2" id="KW-1133">Transmembrane helix</keyword>